<dbReference type="AlphaFoldDB" id="A0A6J4MFM1"/>
<evidence type="ECO:0000256" key="1">
    <source>
        <dbReference type="SAM" id="MobiDB-lite"/>
    </source>
</evidence>
<dbReference type="EMBL" id="CADCTW010000194">
    <property type="protein sequence ID" value="CAA9358455.1"/>
    <property type="molecule type" value="Genomic_DNA"/>
</dbReference>
<feature type="compositionally biased region" description="Basic and acidic residues" evidence="1">
    <location>
        <begin position="12"/>
        <end position="26"/>
    </location>
</feature>
<accession>A0A6J4MFM1</accession>
<organism evidence="3">
    <name type="scientific">uncultured Gemmatimonadota bacterium</name>
    <dbReference type="NCBI Taxonomy" id="203437"/>
    <lineage>
        <taxon>Bacteria</taxon>
        <taxon>Pseudomonadati</taxon>
        <taxon>Gemmatimonadota</taxon>
        <taxon>environmental samples</taxon>
    </lineage>
</organism>
<evidence type="ECO:0000256" key="2">
    <source>
        <dbReference type="SAM" id="Phobius"/>
    </source>
</evidence>
<reference evidence="3" key="1">
    <citation type="submission" date="2020-02" db="EMBL/GenBank/DDBJ databases">
        <authorList>
            <person name="Meier V. D."/>
        </authorList>
    </citation>
    <scope>NUCLEOTIDE SEQUENCE</scope>
    <source>
        <strain evidence="3">AVDCRST_MAG68</strain>
    </source>
</reference>
<sequence>MSQSNETPRAPRSSDGDRRGNERRRVERRAPVPVWRRPWAFAGYGVAAALLGVFLFGGGGGGENARPSNDAPMVTRAPGGPAVPLPDTGAAATPATTGAAEAAFGAAGYERLVLQGAAARGRMVRAELYCEQPTSYQVRTNVTAEPVVAALTDNGRIPAAACKWGGANDPRREDFLLLVPKELAGVFSSAPVTSDEFQRRRRMVATVEWVGPSEALSLRTAGVFRGMAR</sequence>
<keyword evidence="2" id="KW-0472">Membrane</keyword>
<proteinExistence type="predicted"/>
<keyword evidence="2" id="KW-0812">Transmembrane</keyword>
<feature type="transmembrane region" description="Helical" evidence="2">
    <location>
        <begin position="39"/>
        <end position="58"/>
    </location>
</feature>
<protein>
    <submittedName>
        <fullName evidence="3">Uncharacterized protein</fullName>
    </submittedName>
</protein>
<gene>
    <name evidence="3" type="ORF">AVDCRST_MAG68-4173</name>
</gene>
<keyword evidence="2" id="KW-1133">Transmembrane helix</keyword>
<feature type="region of interest" description="Disordered" evidence="1">
    <location>
        <begin position="66"/>
        <end position="93"/>
    </location>
</feature>
<feature type="region of interest" description="Disordered" evidence="1">
    <location>
        <begin position="1"/>
        <end position="26"/>
    </location>
</feature>
<evidence type="ECO:0000313" key="3">
    <source>
        <dbReference type="EMBL" id="CAA9358455.1"/>
    </source>
</evidence>
<name>A0A6J4MFM1_9BACT</name>